<dbReference type="InterPro" id="IPR011805">
    <property type="entry name" value="RNase_R"/>
</dbReference>
<evidence type="ECO:0000256" key="6">
    <source>
        <dbReference type="ARBA" id="ARBA00022801"/>
    </source>
</evidence>
<dbReference type="NCBIfam" id="NF008648">
    <property type="entry name" value="PRK11642.1"/>
    <property type="match status" value="1"/>
</dbReference>
<feature type="region of interest" description="Disordered" evidence="9">
    <location>
        <begin position="727"/>
        <end position="780"/>
    </location>
</feature>
<dbReference type="InterPro" id="IPR050180">
    <property type="entry name" value="RNR_Ribonuclease"/>
</dbReference>
<dbReference type="PANTHER" id="PTHR23355:SF9">
    <property type="entry name" value="DIS3-LIKE EXONUCLEASE 2"/>
    <property type="match status" value="1"/>
</dbReference>
<sequence>MGKKRSADPHAKREAQKYDNPIPSREFIMDMLDKAGQPLNRDQVTKNLNLKAPDQREALRRRLRAMERDGQLIFNRNKEYCLVSKMDMVKGRVIGHPDGFGFLQADEGGDDLFVAPREMRALMHGDRVVATVAGVDRRGRREAVIVEILERAHQSIVGRMLIEGGVACLVPDNKRLTQDILVPSEHLGEAKNGQIVCVNIAQPATRFRQAIGHVVEVLGEHMAPGMEIDIAILSHGLHQRWPAAVEEEISSYTAEVSDTDKAGREDIRELPLVTIDGEDARDFDDAVFCERKDKGWRLLVAIADVSHYVQPDSALDKEATLRGNSVYFPERVIPMLPEVLSNGLCSLNPHIDRLCMVCDMRLDERGNFEKAHFYPAIMHSHARLTYTKVAAMLVENDEALREEYAPVLPHLEDLHSLYILMAKRRRQRGAIDFDTTETRIVFGEDRKIEKIVPVVRNDAHRLIEEFMIMANVATARYLLKNKIPALYRIHEGPKLVKLEALREFLGEFGFHLRGGDKPSAKDFAKLLNEIHERPDAHLLQTVMLRSLQQAVYSPDNVGHFGLAFDAYAHFTSPIRRYPDLLVHRAIRHVLTHKGAKGFRYDHDTIAKLGESCSQTERRADEATRDATDWLKCEFMLDKIGEEYDGTISSVTGFGLFIELDDIYVEGLVHVTSLSKDYYHFEPIKHRMLGERTRKIYQLGDRIRIRVARVSLDDRKIDFDLAGEAEVGVDTPHTKQDSSKDHQGQKDNSTKPSRSARRRAAKRKAAKRREAERKAAEQAATETVVAEPEVTKVEQKKVVKKHVAKKHVVKKKVAKKHVVKKKVAKKHVVKKKVAKKHVVKKKVAKKHVVKKKVAKKQVVKKKVAKKQVVKKKVTKKQVVKKKVTKKKVVKKKVTKKQVVKKVTKKQVVKKKVAKKKVVKKKVTKKKVVKKKVTKKKTLRRRR</sequence>
<dbReference type="InterPro" id="IPR022966">
    <property type="entry name" value="RNase_II/R_CS"/>
</dbReference>
<feature type="compositionally biased region" description="Basic and acidic residues" evidence="9">
    <location>
        <begin position="731"/>
        <end position="748"/>
    </location>
</feature>
<dbReference type="PANTHER" id="PTHR23355">
    <property type="entry name" value="RIBONUCLEASE"/>
    <property type="match status" value="1"/>
</dbReference>
<dbReference type="SMART" id="SM00316">
    <property type="entry name" value="S1"/>
    <property type="match status" value="1"/>
</dbReference>
<feature type="region of interest" description="Disordered" evidence="9">
    <location>
        <begin position="817"/>
        <end position="856"/>
    </location>
</feature>
<organism evidence="11">
    <name type="scientific">hydrothermal vent metagenome</name>
    <dbReference type="NCBI Taxonomy" id="652676"/>
    <lineage>
        <taxon>unclassified sequences</taxon>
        <taxon>metagenomes</taxon>
        <taxon>ecological metagenomes</taxon>
    </lineage>
</organism>
<evidence type="ECO:0000256" key="1">
    <source>
        <dbReference type="ARBA" id="ARBA00001849"/>
    </source>
</evidence>
<dbReference type="NCBIfam" id="TIGR00358">
    <property type="entry name" value="3_prime_RNase"/>
    <property type="match status" value="1"/>
</dbReference>
<evidence type="ECO:0000259" key="10">
    <source>
        <dbReference type="PROSITE" id="PS50126"/>
    </source>
</evidence>
<keyword evidence="5" id="KW-0540">Nuclease</keyword>
<dbReference type="SUPFAM" id="SSF50249">
    <property type="entry name" value="Nucleic acid-binding proteins"/>
    <property type="match status" value="4"/>
</dbReference>
<keyword evidence="4" id="KW-0963">Cytoplasm</keyword>
<protein>
    <recommendedName>
        <fullName evidence="3">exoribonuclease II</fullName>
        <ecNumber evidence="3">3.1.13.1</ecNumber>
    </recommendedName>
</protein>
<evidence type="ECO:0000256" key="9">
    <source>
        <dbReference type="SAM" id="MobiDB-lite"/>
    </source>
</evidence>
<dbReference type="NCBIfam" id="TIGR02063">
    <property type="entry name" value="RNase_R"/>
    <property type="match status" value="1"/>
</dbReference>
<dbReference type="Pfam" id="PF00773">
    <property type="entry name" value="RNB"/>
    <property type="match status" value="1"/>
</dbReference>
<feature type="region of interest" description="Disordered" evidence="9">
    <location>
        <begin position="1"/>
        <end position="23"/>
    </location>
</feature>
<name>A0A3B1BHK8_9ZZZZ</name>
<dbReference type="Pfam" id="PF08461">
    <property type="entry name" value="WHD_RNase_R"/>
    <property type="match status" value="1"/>
</dbReference>
<comment type="subcellular location">
    <subcellularLocation>
        <location evidence="2">Cytoplasm</location>
    </subcellularLocation>
</comment>
<dbReference type="InterPro" id="IPR012340">
    <property type="entry name" value="NA-bd_OB-fold"/>
</dbReference>
<dbReference type="CDD" id="cd04471">
    <property type="entry name" value="S1_RNase_R"/>
    <property type="match status" value="1"/>
</dbReference>
<dbReference type="AlphaFoldDB" id="A0A3B1BHK8"/>
<feature type="compositionally biased region" description="Basic residues" evidence="9">
    <location>
        <begin position="753"/>
        <end position="766"/>
    </location>
</feature>
<feature type="compositionally biased region" description="Basic and acidic residues" evidence="9">
    <location>
        <begin position="1"/>
        <end position="17"/>
    </location>
</feature>
<keyword evidence="6" id="KW-0378">Hydrolase</keyword>
<dbReference type="InterPro" id="IPR013223">
    <property type="entry name" value="RNase_B_OB_dom"/>
</dbReference>
<evidence type="ECO:0000256" key="7">
    <source>
        <dbReference type="ARBA" id="ARBA00022839"/>
    </source>
</evidence>
<dbReference type="SMART" id="SM00357">
    <property type="entry name" value="CSP"/>
    <property type="match status" value="1"/>
</dbReference>
<dbReference type="Gene3D" id="2.40.50.140">
    <property type="entry name" value="Nucleic acid-binding proteins"/>
    <property type="match status" value="2"/>
</dbReference>
<dbReference type="EMBL" id="UOFY01000043">
    <property type="protein sequence ID" value="VAX10000.1"/>
    <property type="molecule type" value="Genomic_DNA"/>
</dbReference>
<evidence type="ECO:0000256" key="5">
    <source>
        <dbReference type="ARBA" id="ARBA00022722"/>
    </source>
</evidence>
<evidence type="ECO:0000256" key="8">
    <source>
        <dbReference type="ARBA" id="ARBA00022884"/>
    </source>
</evidence>
<dbReference type="InterPro" id="IPR004476">
    <property type="entry name" value="RNase_II/RNase_R"/>
</dbReference>
<evidence type="ECO:0000256" key="4">
    <source>
        <dbReference type="ARBA" id="ARBA00022490"/>
    </source>
</evidence>
<dbReference type="Pfam" id="PF17876">
    <property type="entry name" value="CSD2"/>
    <property type="match status" value="1"/>
</dbReference>
<dbReference type="EC" id="3.1.13.1" evidence="3"/>
<dbReference type="GO" id="GO:0005829">
    <property type="term" value="C:cytosol"/>
    <property type="evidence" value="ECO:0007669"/>
    <property type="project" value="TreeGrafter"/>
</dbReference>
<reference evidence="11" key="1">
    <citation type="submission" date="2018-06" db="EMBL/GenBank/DDBJ databases">
        <authorList>
            <person name="Zhirakovskaya E."/>
        </authorList>
    </citation>
    <scope>NUCLEOTIDE SEQUENCE</scope>
</reference>
<dbReference type="PROSITE" id="PS50126">
    <property type="entry name" value="S1"/>
    <property type="match status" value="1"/>
</dbReference>
<dbReference type="SMART" id="SM00955">
    <property type="entry name" value="RNB"/>
    <property type="match status" value="1"/>
</dbReference>
<dbReference type="InterPro" id="IPR003029">
    <property type="entry name" value="S1_domain"/>
</dbReference>
<gene>
    <name evidence="11" type="ORF">MNBD_GAMMA25-211</name>
</gene>
<dbReference type="GO" id="GO:0008859">
    <property type="term" value="F:exoribonuclease II activity"/>
    <property type="evidence" value="ECO:0007669"/>
    <property type="project" value="UniProtKB-EC"/>
</dbReference>
<feature type="domain" description="S1 motif" evidence="10">
    <location>
        <begin position="640"/>
        <end position="721"/>
    </location>
</feature>
<dbReference type="InterPro" id="IPR001900">
    <property type="entry name" value="RNase_II/R"/>
</dbReference>
<dbReference type="GO" id="GO:0003723">
    <property type="term" value="F:RNA binding"/>
    <property type="evidence" value="ECO:0007669"/>
    <property type="project" value="UniProtKB-KW"/>
</dbReference>
<keyword evidence="7" id="KW-0269">Exonuclease</keyword>
<comment type="catalytic activity">
    <reaction evidence="1">
        <text>Exonucleolytic cleavage in the 3'- to 5'-direction to yield nucleoside 5'-phosphates.</text>
        <dbReference type="EC" id="3.1.13.1"/>
    </reaction>
</comment>
<keyword evidence="8" id="KW-0694">RNA-binding</keyword>
<dbReference type="InterPro" id="IPR013668">
    <property type="entry name" value="RNase_R_HTH_12"/>
</dbReference>
<evidence type="ECO:0000313" key="11">
    <source>
        <dbReference type="EMBL" id="VAX10000.1"/>
    </source>
</evidence>
<accession>A0A3B1BHK8</accession>
<dbReference type="HAMAP" id="MF_01895">
    <property type="entry name" value="RNase_R"/>
    <property type="match status" value="1"/>
</dbReference>
<feature type="region of interest" description="Disordered" evidence="9">
    <location>
        <begin position="909"/>
        <end position="941"/>
    </location>
</feature>
<dbReference type="Pfam" id="PF08206">
    <property type="entry name" value="OB_RNB"/>
    <property type="match status" value="1"/>
</dbReference>
<proteinExistence type="inferred from homology"/>
<dbReference type="InterPro" id="IPR040476">
    <property type="entry name" value="CSD2"/>
</dbReference>
<dbReference type="PROSITE" id="PS01175">
    <property type="entry name" value="RIBONUCLEASE_II"/>
    <property type="match status" value="1"/>
</dbReference>
<evidence type="ECO:0000256" key="2">
    <source>
        <dbReference type="ARBA" id="ARBA00004496"/>
    </source>
</evidence>
<dbReference type="GO" id="GO:0006402">
    <property type="term" value="P:mRNA catabolic process"/>
    <property type="evidence" value="ECO:0007669"/>
    <property type="project" value="TreeGrafter"/>
</dbReference>
<evidence type="ECO:0000256" key="3">
    <source>
        <dbReference type="ARBA" id="ARBA00012163"/>
    </source>
</evidence>
<dbReference type="InterPro" id="IPR011129">
    <property type="entry name" value="CSD"/>
</dbReference>